<dbReference type="InterPro" id="IPR006679">
    <property type="entry name" value="Adenine_deam"/>
</dbReference>
<sequence>MFVYLMLKRCVKPEITMLWTRKEADKIIFKGHILDIPNRTVIHGEMHVKNGIISNIIPLEGIADDAPYYLPGFIDAHVHIESSMMVPAEFARIAVEHGTTGVITDPHEIGNVLGVEGIDFMIRSSKLVKFNFLFGAPSCVPSCGTDIETSGAILDSEVIEKLMAREDIGYLAEMMNYPGVLNGDEEVMKKIQSALKNGKRVDGHAPGLTGEERKRYAAAGISSDHECSDTEEGRECIEAGMMLQIREGSAAKNFEALIPLLPEYPDNIMLCTDDCHPSDLIRGHINLLVRRALLKGYDIWDILTAACVNPIRHYGLDWGLMRVGDPATFISISDLSPYFRVRKTYVRGVKVFSQNSYFKSIESQRKSIESQLSMLNDYPNRFEAQPLTEEDIQLDVQAGDTVHVIVASDGSLLTGNQEIHVTGNPFLDAQHNWGEVQKIVVYNRYKEGAKPVVGLIRGFGLKDGALAATVAHDCHNIVAIGSDDRQLLRALNRVIRMKGGEVAIAGEEMVSLPLPVAGLISPMNGHEIAFRSHELRDVVERAGCPLHAPFITMAFMCLPVIPSLKITDRGLFDSETFHFIEK</sequence>
<dbReference type="EC" id="3.5.4.2" evidence="3"/>
<dbReference type="HAMAP" id="MF_01518">
    <property type="entry name" value="Adenine_deamin"/>
    <property type="match status" value="1"/>
</dbReference>
<feature type="domain" description="Amidohydrolase-related" evidence="4">
    <location>
        <begin position="69"/>
        <end position="349"/>
    </location>
</feature>
<accession>A0A0H3U8K1</accession>
<dbReference type="PANTHER" id="PTHR11113">
    <property type="entry name" value="N-ACETYLGLUCOSAMINE-6-PHOSPHATE DEACETYLASE"/>
    <property type="match status" value="1"/>
</dbReference>
<comment type="similarity">
    <text evidence="3">Belongs to the metallo-dependent hydrolases superfamily. Adenine deaminase family.</text>
</comment>
<evidence type="ECO:0000256" key="3">
    <source>
        <dbReference type="HAMAP-Rule" id="MF_01518"/>
    </source>
</evidence>
<comment type="cofactor">
    <cofactor evidence="3">
        <name>Mn(2+)</name>
        <dbReference type="ChEBI" id="CHEBI:29035"/>
    </cofactor>
</comment>
<dbReference type="Pfam" id="PF13382">
    <property type="entry name" value="Adenine_deam_C"/>
    <property type="match status" value="1"/>
</dbReference>
<dbReference type="AlphaFoldDB" id="A0A0H3U8K1"/>
<evidence type="ECO:0000256" key="1">
    <source>
        <dbReference type="ARBA" id="ARBA00022801"/>
    </source>
</evidence>
<protein>
    <recommendedName>
        <fullName evidence="3">Adenine deaminase</fullName>
        <shortName evidence="3">Adenase</shortName>
        <shortName evidence="3">Adenine aminase</shortName>
        <ecNumber evidence="3">3.5.4.2</ecNumber>
    </recommendedName>
</protein>
<dbReference type="PANTHER" id="PTHR11113:SF2">
    <property type="entry name" value="ADENINE DEAMINASE"/>
    <property type="match status" value="1"/>
</dbReference>
<feature type="domain" description="Adenine deaminase C-terminal" evidence="5">
    <location>
        <begin position="434"/>
        <end position="577"/>
    </location>
</feature>
<evidence type="ECO:0000259" key="5">
    <source>
        <dbReference type="Pfam" id="PF13382"/>
    </source>
</evidence>
<keyword evidence="1 3" id="KW-0378">Hydrolase</keyword>
<dbReference type="Gene3D" id="3.20.20.140">
    <property type="entry name" value="Metal-dependent hydrolases"/>
    <property type="match status" value="1"/>
</dbReference>
<dbReference type="GO" id="GO:0006146">
    <property type="term" value="P:adenine catabolic process"/>
    <property type="evidence" value="ECO:0007669"/>
    <property type="project" value="InterPro"/>
</dbReference>
<dbReference type="NCBIfam" id="TIGR01178">
    <property type="entry name" value="ade"/>
    <property type="match status" value="1"/>
</dbReference>
<keyword evidence="2 3" id="KW-0464">Manganese</keyword>
<evidence type="ECO:0000256" key="2">
    <source>
        <dbReference type="ARBA" id="ARBA00023211"/>
    </source>
</evidence>
<dbReference type="InterPro" id="IPR026912">
    <property type="entry name" value="Adenine_deam_C"/>
</dbReference>
<dbReference type="InterPro" id="IPR006680">
    <property type="entry name" value="Amidohydro-rel"/>
</dbReference>
<dbReference type="GO" id="GO:0000034">
    <property type="term" value="F:adenine deaminase activity"/>
    <property type="evidence" value="ECO:0007669"/>
    <property type="project" value="UniProtKB-UniRule"/>
</dbReference>
<name>A0A0H3U8K1_9BACT</name>
<dbReference type="InterPro" id="IPR032466">
    <property type="entry name" value="Metal_Hydrolase"/>
</dbReference>
<proteinExistence type="inferred from homology"/>
<dbReference type="SUPFAM" id="SSF51556">
    <property type="entry name" value="Metallo-dependent hydrolases"/>
    <property type="match status" value="1"/>
</dbReference>
<gene>
    <name evidence="3" type="primary">ade</name>
</gene>
<dbReference type="Pfam" id="PF01979">
    <property type="entry name" value="Amidohydro_1"/>
    <property type="match status" value="1"/>
</dbReference>
<organism evidence="6">
    <name type="scientific">uncultured bacterium fosmid pJB102C1</name>
    <dbReference type="NCBI Taxonomy" id="1478050"/>
    <lineage>
        <taxon>Bacteria</taxon>
        <taxon>environmental samples</taxon>
    </lineage>
</organism>
<dbReference type="EMBL" id="KF540248">
    <property type="protein sequence ID" value="AIF26851.1"/>
    <property type="molecule type" value="Genomic_DNA"/>
</dbReference>
<comment type="catalytic activity">
    <reaction evidence="3">
        <text>adenine + H2O + H(+) = hypoxanthine + NH4(+)</text>
        <dbReference type="Rhea" id="RHEA:23688"/>
        <dbReference type="ChEBI" id="CHEBI:15377"/>
        <dbReference type="ChEBI" id="CHEBI:15378"/>
        <dbReference type="ChEBI" id="CHEBI:16708"/>
        <dbReference type="ChEBI" id="CHEBI:17368"/>
        <dbReference type="ChEBI" id="CHEBI:28938"/>
        <dbReference type="EC" id="3.5.4.2"/>
    </reaction>
</comment>
<evidence type="ECO:0000259" key="4">
    <source>
        <dbReference type="Pfam" id="PF01979"/>
    </source>
</evidence>
<reference evidence="6" key="1">
    <citation type="submission" date="2013-08" db="EMBL/GenBank/DDBJ databases">
        <title>Comparison of modified E. coli strains.</title>
        <authorList>
            <person name="Juergensen J."/>
            <person name="Bonge A."/>
            <person name="Streit W.R."/>
        </authorList>
    </citation>
    <scope>NUCLEOTIDE SEQUENCE</scope>
</reference>
<evidence type="ECO:0000313" key="6">
    <source>
        <dbReference type="EMBL" id="AIF26851.1"/>
    </source>
</evidence>